<comment type="subcellular location">
    <subcellularLocation>
        <location evidence="1">Membrane</location>
        <topology evidence="1">Multi-pass membrane protein</topology>
    </subcellularLocation>
</comment>
<evidence type="ECO:0000256" key="2">
    <source>
        <dbReference type="ARBA" id="ARBA00022692"/>
    </source>
</evidence>
<dbReference type="GO" id="GO:0016020">
    <property type="term" value="C:membrane"/>
    <property type="evidence" value="ECO:0007669"/>
    <property type="project" value="UniProtKB-SubCell"/>
</dbReference>
<evidence type="ECO:0000313" key="8">
    <source>
        <dbReference type="Proteomes" id="UP000675554"/>
    </source>
</evidence>
<feature type="transmembrane region" description="Helical" evidence="6">
    <location>
        <begin position="174"/>
        <end position="192"/>
    </location>
</feature>
<feature type="transmembrane region" description="Helical" evidence="6">
    <location>
        <begin position="6"/>
        <end position="28"/>
    </location>
</feature>
<feature type="transmembrane region" description="Helical" evidence="6">
    <location>
        <begin position="68"/>
        <end position="88"/>
    </location>
</feature>
<comment type="caution">
    <text evidence="7">The sequence shown here is derived from an EMBL/GenBank/DDBJ whole genome shotgun (WGS) entry which is preliminary data.</text>
</comment>
<keyword evidence="4 6" id="KW-0472">Membrane</keyword>
<evidence type="ECO:0000256" key="4">
    <source>
        <dbReference type="ARBA" id="ARBA00023136"/>
    </source>
</evidence>
<sequence length="320" mass="32578">MDSPFVTVLLPAVLAVVMLGLGLSLTVADFRRVREYPRTVVAALACQLVLLPLVCFGLVSVLGLAPALAVGMLLLAASPGGTMANLFSHLFGGDVALNITLTAVNSVLAVFTLPVVVNLGLDHFAPGGEGTGTGTVGLRFEKTAQVFLLVLVPVATGMYVRARRPRFADAAERPVKAVSLVIVAGIILGAVAAEAENIGGYLAAVGLAVAVFGAVSLATGYAAARLVSAGHRQAVACCMEIGMHNTTLSLTIALSPALLDSTEMAVPSAVYGIQIYFLAAAAGLLLRRAAARAGQRVRRADGAASQGTVRPASGDPKDPG</sequence>
<feature type="transmembrane region" description="Helical" evidence="6">
    <location>
        <begin position="40"/>
        <end position="62"/>
    </location>
</feature>
<organism evidence="7 8">
    <name type="scientific">Streptomyces daliensis</name>
    <dbReference type="NCBI Taxonomy" id="299421"/>
    <lineage>
        <taxon>Bacteria</taxon>
        <taxon>Bacillati</taxon>
        <taxon>Actinomycetota</taxon>
        <taxon>Actinomycetes</taxon>
        <taxon>Kitasatosporales</taxon>
        <taxon>Streptomycetaceae</taxon>
        <taxon>Streptomyces</taxon>
    </lineage>
</organism>
<feature type="transmembrane region" description="Helical" evidence="6">
    <location>
        <begin position="198"/>
        <end position="222"/>
    </location>
</feature>
<accession>A0A8T4IVY1</accession>
<keyword evidence="3 6" id="KW-1133">Transmembrane helix</keyword>
<keyword evidence="8" id="KW-1185">Reference proteome</keyword>
<name>A0A8T4IVY1_9ACTN</name>
<feature type="transmembrane region" description="Helical" evidence="6">
    <location>
        <begin position="234"/>
        <end position="259"/>
    </location>
</feature>
<dbReference type="InterPro" id="IPR004710">
    <property type="entry name" value="Bilac:Na_transpt"/>
</dbReference>
<feature type="region of interest" description="Disordered" evidence="5">
    <location>
        <begin position="300"/>
        <end position="320"/>
    </location>
</feature>
<dbReference type="EMBL" id="JAGSMN010000544">
    <property type="protein sequence ID" value="MBR7675865.1"/>
    <property type="molecule type" value="Genomic_DNA"/>
</dbReference>
<proteinExistence type="predicted"/>
<evidence type="ECO:0000313" key="7">
    <source>
        <dbReference type="EMBL" id="MBR7675865.1"/>
    </source>
</evidence>
<evidence type="ECO:0000256" key="5">
    <source>
        <dbReference type="SAM" id="MobiDB-lite"/>
    </source>
</evidence>
<keyword evidence="2 6" id="KW-0812">Transmembrane</keyword>
<protein>
    <submittedName>
        <fullName evidence="7">Bile acid:sodium symporter family protein</fullName>
    </submittedName>
</protein>
<evidence type="ECO:0000256" key="6">
    <source>
        <dbReference type="SAM" id="Phobius"/>
    </source>
</evidence>
<dbReference type="Pfam" id="PF01758">
    <property type="entry name" value="SBF"/>
    <property type="match status" value="1"/>
</dbReference>
<reference evidence="7" key="1">
    <citation type="submission" date="2021-04" db="EMBL/GenBank/DDBJ databases">
        <title>Sequencing of actinobacteria type strains.</title>
        <authorList>
            <person name="Nguyen G.-S."/>
            <person name="Wentzel A."/>
        </authorList>
    </citation>
    <scope>NUCLEOTIDE SEQUENCE</scope>
    <source>
        <strain evidence="7">DSM 42095</strain>
    </source>
</reference>
<dbReference type="Proteomes" id="UP000675554">
    <property type="component" value="Unassembled WGS sequence"/>
</dbReference>
<feature type="transmembrane region" description="Helical" evidence="6">
    <location>
        <begin position="95"/>
        <end position="117"/>
    </location>
</feature>
<dbReference type="PANTHER" id="PTHR10361">
    <property type="entry name" value="SODIUM-BILE ACID COTRANSPORTER"/>
    <property type="match status" value="1"/>
</dbReference>
<evidence type="ECO:0000256" key="1">
    <source>
        <dbReference type="ARBA" id="ARBA00004141"/>
    </source>
</evidence>
<dbReference type="PANTHER" id="PTHR10361:SF24">
    <property type="entry name" value="P3 PROTEIN"/>
    <property type="match status" value="1"/>
</dbReference>
<gene>
    <name evidence="7" type="ORF">KDA82_23175</name>
</gene>
<dbReference type="InterPro" id="IPR002657">
    <property type="entry name" value="BilAc:Na_symport/Acr3"/>
</dbReference>
<feature type="transmembrane region" description="Helical" evidence="6">
    <location>
        <begin position="144"/>
        <end position="162"/>
    </location>
</feature>
<dbReference type="InterPro" id="IPR038770">
    <property type="entry name" value="Na+/solute_symporter_sf"/>
</dbReference>
<evidence type="ECO:0000256" key="3">
    <source>
        <dbReference type="ARBA" id="ARBA00022989"/>
    </source>
</evidence>
<dbReference type="Gene3D" id="1.20.1530.20">
    <property type="match status" value="1"/>
</dbReference>
<dbReference type="AlphaFoldDB" id="A0A8T4IVY1"/>
<feature type="transmembrane region" description="Helical" evidence="6">
    <location>
        <begin position="265"/>
        <end position="286"/>
    </location>
</feature>